<sequence>MCGDWSESTLRKGRFILLAVGMIGVILIVWLISMAFNKKPAVLSSSASGNSATVSTNLTGEVPWDYQVQQVKVGDLIDGDMVLLPGNERISNDQNFATGDTIWVLDYMQATMKADSQGKNDVTLSQWKPIKSYKTKEDADKDIAELKAEIKTDVKLIGVYKTELDGSFRYFAVAELPTGQKVKQPISEERYTNFKSKKEVEVVLEEVHDYTDYDQSMAKFRGWAE</sequence>
<evidence type="ECO:0000313" key="2">
    <source>
        <dbReference type="EMBL" id="OCT12711.1"/>
    </source>
</evidence>
<gene>
    <name evidence="2" type="ORF">A8709_27640</name>
</gene>
<protein>
    <submittedName>
        <fullName evidence="2">Signal peptide protein</fullName>
    </submittedName>
</protein>
<organism evidence="2 3">
    <name type="scientific">Paenibacillus pectinilyticus</name>
    <dbReference type="NCBI Taxonomy" id="512399"/>
    <lineage>
        <taxon>Bacteria</taxon>
        <taxon>Bacillati</taxon>
        <taxon>Bacillota</taxon>
        <taxon>Bacilli</taxon>
        <taxon>Bacillales</taxon>
        <taxon>Paenibacillaceae</taxon>
        <taxon>Paenibacillus</taxon>
    </lineage>
</organism>
<evidence type="ECO:0000256" key="1">
    <source>
        <dbReference type="SAM" id="Phobius"/>
    </source>
</evidence>
<dbReference type="AlphaFoldDB" id="A0A1C0ZX71"/>
<dbReference type="STRING" id="512399.A8709_27640"/>
<keyword evidence="1" id="KW-0472">Membrane</keyword>
<dbReference type="EMBL" id="LYPC01000027">
    <property type="protein sequence ID" value="OCT12711.1"/>
    <property type="molecule type" value="Genomic_DNA"/>
</dbReference>
<dbReference type="OrthoDB" id="2657395at2"/>
<keyword evidence="3" id="KW-1185">Reference proteome</keyword>
<keyword evidence="1" id="KW-0812">Transmembrane</keyword>
<comment type="caution">
    <text evidence="2">The sequence shown here is derived from an EMBL/GenBank/DDBJ whole genome shotgun (WGS) entry which is preliminary data.</text>
</comment>
<evidence type="ECO:0000313" key="3">
    <source>
        <dbReference type="Proteomes" id="UP000093309"/>
    </source>
</evidence>
<dbReference type="Proteomes" id="UP000093309">
    <property type="component" value="Unassembled WGS sequence"/>
</dbReference>
<accession>A0A1C0ZX71</accession>
<feature type="transmembrane region" description="Helical" evidence="1">
    <location>
        <begin position="15"/>
        <end position="36"/>
    </location>
</feature>
<keyword evidence="1" id="KW-1133">Transmembrane helix</keyword>
<proteinExistence type="predicted"/>
<reference evidence="3" key="1">
    <citation type="submission" date="2016-05" db="EMBL/GenBank/DDBJ databases">
        <title>Paenibacillus oryzae. sp. nov., isolated from the rice root.</title>
        <authorList>
            <person name="Zhang J."/>
            <person name="Zhang X."/>
        </authorList>
    </citation>
    <scope>NUCLEOTIDE SEQUENCE [LARGE SCALE GENOMIC DNA]</scope>
    <source>
        <strain evidence="3">KCTC13222</strain>
    </source>
</reference>
<name>A0A1C0ZX71_9BACL</name>